<protein>
    <submittedName>
        <fullName evidence="2">Uncharacterized protein</fullName>
    </submittedName>
</protein>
<name>A0A225VQA4_9STRA</name>
<feature type="region of interest" description="Disordered" evidence="1">
    <location>
        <begin position="57"/>
        <end position="96"/>
    </location>
</feature>
<feature type="compositionally biased region" description="Polar residues" evidence="1">
    <location>
        <begin position="1"/>
        <end position="19"/>
    </location>
</feature>
<sequence>MVASPTATPTVQTTVSPQFTVAPAAPPQIDDAAAAPIMADSEDKSACGVYVRVAIDSEGNGNSSDEGFTPDSEDVDDDEPLTAESPGSVAGEVEEEGINTCEGECVKGKTGELEQLMCSLDQMTQQERTTSLCTLLAVLLQDSTVESK</sequence>
<dbReference type="Proteomes" id="UP000198211">
    <property type="component" value="Unassembled WGS sequence"/>
</dbReference>
<keyword evidence="3" id="KW-1185">Reference proteome</keyword>
<gene>
    <name evidence="2" type="ORF">PHMEG_00019849</name>
</gene>
<evidence type="ECO:0000256" key="1">
    <source>
        <dbReference type="SAM" id="MobiDB-lite"/>
    </source>
</evidence>
<accession>A0A225VQA4</accession>
<dbReference type="EMBL" id="NBNE01003426">
    <property type="protein sequence ID" value="OWZ07721.1"/>
    <property type="molecule type" value="Genomic_DNA"/>
</dbReference>
<evidence type="ECO:0000313" key="2">
    <source>
        <dbReference type="EMBL" id="OWZ07721.1"/>
    </source>
</evidence>
<comment type="caution">
    <text evidence="2">The sequence shown here is derived from an EMBL/GenBank/DDBJ whole genome shotgun (WGS) entry which is preliminary data.</text>
</comment>
<feature type="compositionally biased region" description="Acidic residues" evidence="1">
    <location>
        <begin position="71"/>
        <end position="81"/>
    </location>
</feature>
<dbReference type="AlphaFoldDB" id="A0A225VQA4"/>
<proteinExistence type="predicted"/>
<evidence type="ECO:0000313" key="3">
    <source>
        <dbReference type="Proteomes" id="UP000198211"/>
    </source>
</evidence>
<feature type="region of interest" description="Disordered" evidence="1">
    <location>
        <begin position="1"/>
        <end position="23"/>
    </location>
</feature>
<organism evidence="2 3">
    <name type="scientific">Phytophthora megakarya</name>
    <dbReference type="NCBI Taxonomy" id="4795"/>
    <lineage>
        <taxon>Eukaryota</taxon>
        <taxon>Sar</taxon>
        <taxon>Stramenopiles</taxon>
        <taxon>Oomycota</taxon>
        <taxon>Peronosporomycetes</taxon>
        <taxon>Peronosporales</taxon>
        <taxon>Peronosporaceae</taxon>
        <taxon>Phytophthora</taxon>
    </lineage>
</organism>
<reference evidence="3" key="1">
    <citation type="submission" date="2017-03" db="EMBL/GenBank/DDBJ databases">
        <title>Phytopthora megakarya and P. palmivora, two closely related causual agents of cacao black pod achieved similar genome size and gene model numbers by different mechanisms.</title>
        <authorList>
            <person name="Ali S."/>
            <person name="Shao J."/>
            <person name="Larry D.J."/>
            <person name="Kronmiller B."/>
            <person name="Shen D."/>
            <person name="Strem M.D."/>
            <person name="Melnick R.L."/>
            <person name="Guiltinan M.J."/>
            <person name="Tyler B.M."/>
            <person name="Meinhardt L.W."/>
            <person name="Bailey B.A."/>
        </authorList>
    </citation>
    <scope>NUCLEOTIDE SEQUENCE [LARGE SCALE GENOMIC DNA]</scope>
    <source>
        <strain evidence="3">zdho120</strain>
    </source>
</reference>